<dbReference type="Gene3D" id="6.20.50.110">
    <property type="entry name" value="Methyltransferase, zinc-binding domain"/>
    <property type="match status" value="1"/>
</dbReference>
<dbReference type="InterPro" id="IPR038576">
    <property type="entry name" value="Methyltransf_Zn-bd_dom_put_sf"/>
</dbReference>
<dbReference type="Pfam" id="PF13489">
    <property type="entry name" value="Methyltransf_23"/>
    <property type="match status" value="1"/>
</dbReference>
<name>A0A2T0XI91_9BURK</name>
<reference evidence="2 3" key="1">
    <citation type="submission" date="2018-03" db="EMBL/GenBank/DDBJ databases">
        <title>Genomic Encyclopedia of Type Strains, Phase III (KMG-III): the genomes of soil and plant-associated and newly described type strains.</title>
        <authorList>
            <person name="Whitman W."/>
        </authorList>
    </citation>
    <scope>NUCLEOTIDE SEQUENCE [LARGE SCALE GENOMIC DNA]</scope>
    <source>
        <strain evidence="2 3">MWH-P2sevCIIIb</strain>
    </source>
</reference>
<keyword evidence="3" id="KW-1185">Reference proteome</keyword>
<dbReference type="Gene3D" id="3.40.50.150">
    <property type="entry name" value="Vaccinia Virus protein VP39"/>
    <property type="match status" value="1"/>
</dbReference>
<proteinExistence type="predicted"/>
<accession>A0A2T0XI91</accession>
<dbReference type="Pfam" id="PF08484">
    <property type="entry name" value="Methyltransf_14"/>
    <property type="match status" value="1"/>
</dbReference>
<evidence type="ECO:0000259" key="1">
    <source>
        <dbReference type="Pfam" id="PF08484"/>
    </source>
</evidence>
<dbReference type="Proteomes" id="UP000238308">
    <property type="component" value="Unassembled WGS sequence"/>
</dbReference>
<comment type="caution">
    <text evidence="2">The sequence shown here is derived from an EMBL/GenBank/DDBJ whole genome shotgun (WGS) entry which is preliminary data.</text>
</comment>
<protein>
    <submittedName>
        <fullName evidence="2">Putative zinc binding protein</fullName>
    </submittedName>
</protein>
<organism evidence="2 3">
    <name type="scientific">Jezberella montanilacus</name>
    <dbReference type="NCBI Taxonomy" id="323426"/>
    <lineage>
        <taxon>Bacteria</taxon>
        <taxon>Pseudomonadati</taxon>
        <taxon>Pseudomonadota</taxon>
        <taxon>Betaproteobacteria</taxon>
        <taxon>Burkholderiales</taxon>
        <taxon>Alcaligenaceae</taxon>
        <taxon>Jezberella</taxon>
    </lineage>
</organism>
<dbReference type="SUPFAM" id="SSF53335">
    <property type="entry name" value="S-adenosyl-L-methionine-dependent methyltransferases"/>
    <property type="match status" value="1"/>
</dbReference>
<dbReference type="InterPro" id="IPR013691">
    <property type="entry name" value="MeTrfase_14"/>
</dbReference>
<sequence length="381" mass="42197">MLPQLEIAKRVCRVCLGKRLELLSSLSGFPRGAQYFLPDLSNVDADKSVSLEVVQCIDCGLVQLTNAPVDYYQDVITAAALSPKSKDQLKQEWQPIITKHSLQGKPAIEIGSGTGDFLEVLKHLGLVAIGLEHSQTNVHSGQAKSLNVQKGYLLDNQPLGKFALVVCNNYLEHQPQTGTFLKTLASLLEDDGILYLSVPNLEYLLRKSCLYEFVADHLVYFTRDTLRLACEISGLVVIDQYQKNNDNDLVLIAAKRKPLCLTDSIKIVDEISRSLKQCVVRAKEAGKTIAVWGAGHRALALMAISDLIEIDFIVDSATFKQGNFTPLLRKRIVSPAELIKNGCDLLIVMLPGNFAKHIETFIVDNNLSCEVIFFEDKKLTV</sequence>
<gene>
    <name evidence="2" type="ORF">BCM14_1496</name>
</gene>
<dbReference type="EMBL" id="PVTV01000012">
    <property type="protein sequence ID" value="PRY98663.1"/>
    <property type="molecule type" value="Genomic_DNA"/>
</dbReference>
<dbReference type="Gene3D" id="3.40.50.720">
    <property type="entry name" value="NAD(P)-binding Rossmann-like Domain"/>
    <property type="match status" value="1"/>
</dbReference>
<dbReference type="InterPro" id="IPR029063">
    <property type="entry name" value="SAM-dependent_MTases_sf"/>
</dbReference>
<evidence type="ECO:0000313" key="3">
    <source>
        <dbReference type="Proteomes" id="UP000238308"/>
    </source>
</evidence>
<dbReference type="AlphaFoldDB" id="A0A2T0XI91"/>
<evidence type="ECO:0000313" key="2">
    <source>
        <dbReference type="EMBL" id="PRY98663.1"/>
    </source>
</evidence>
<feature type="domain" description="C-methyltransferase" evidence="1">
    <location>
        <begin position="268"/>
        <end position="358"/>
    </location>
</feature>
<dbReference type="CDD" id="cd02440">
    <property type="entry name" value="AdoMet_MTases"/>
    <property type="match status" value="1"/>
</dbReference>